<evidence type="ECO:0000313" key="2">
    <source>
        <dbReference type="EMBL" id="CAB0034721.1"/>
    </source>
</evidence>
<evidence type="ECO:0000313" key="3">
    <source>
        <dbReference type="Proteomes" id="UP000479190"/>
    </source>
</evidence>
<name>A0A6H5IIU1_9HYME</name>
<reference evidence="2 3" key="1">
    <citation type="submission" date="2020-02" db="EMBL/GenBank/DDBJ databases">
        <authorList>
            <person name="Ferguson B K."/>
        </authorList>
    </citation>
    <scope>NUCLEOTIDE SEQUENCE [LARGE SCALE GENOMIC DNA]</scope>
</reference>
<protein>
    <submittedName>
        <fullName evidence="2">Uncharacterized protein</fullName>
    </submittedName>
</protein>
<accession>A0A6H5IIU1</accession>
<organism evidence="2 3">
    <name type="scientific">Trichogramma brassicae</name>
    <dbReference type="NCBI Taxonomy" id="86971"/>
    <lineage>
        <taxon>Eukaryota</taxon>
        <taxon>Metazoa</taxon>
        <taxon>Ecdysozoa</taxon>
        <taxon>Arthropoda</taxon>
        <taxon>Hexapoda</taxon>
        <taxon>Insecta</taxon>
        <taxon>Pterygota</taxon>
        <taxon>Neoptera</taxon>
        <taxon>Endopterygota</taxon>
        <taxon>Hymenoptera</taxon>
        <taxon>Apocrita</taxon>
        <taxon>Proctotrupomorpha</taxon>
        <taxon>Chalcidoidea</taxon>
        <taxon>Trichogrammatidae</taxon>
        <taxon>Trichogramma</taxon>
    </lineage>
</organism>
<feature type="compositionally biased region" description="Polar residues" evidence="1">
    <location>
        <begin position="1"/>
        <end position="26"/>
    </location>
</feature>
<evidence type="ECO:0000256" key="1">
    <source>
        <dbReference type="SAM" id="MobiDB-lite"/>
    </source>
</evidence>
<dbReference type="EMBL" id="CADCXV010000753">
    <property type="protein sequence ID" value="CAB0034721.1"/>
    <property type="molecule type" value="Genomic_DNA"/>
</dbReference>
<dbReference type="Proteomes" id="UP000479190">
    <property type="component" value="Unassembled WGS sequence"/>
</dbReference>
<feature type="region of interest" description="Disordered" evidence="1">
    <location>
        <begin position="1"/>
        <end position="62"/>
    </location>
</feature>
<dbReference type="AlphaFoldDB" id="A0A6H5IIU1"/>
<proteinExistence type="predicted"/>
<keyword evidence="3" id="KW-1185">Reference proteome</keyword>
<gene>
    <name evidence="2" type="ORF">TBRA_LOCUS6619</name>
</gene>
<sequence length="62" mass="6858">MSQISCTLSSRDSFWSGGRDSSMSRTRPQEEHHRTKTAPDMSPLWPVSTSQSSSGIYPVVAK</sequence>